<reference evidence="3" key="1">
    <citation type="submission" date="2021-02" db="EMBL/GenBank/DDBJ databases">
        <authorList>
            <person name="Nowell W R."/>
        </authorList>
    </citation>
    <scope>NUCLEOTIDE SEQUENCE</scope>
</reference>
<dbReference type="Proteomes" id="UP000663829">
    <property type="component" value="Unassembled WGS sequence"/>
</dbReference>
<evidence type="ECO:0000313" key="4">
    <source>
        <dbReference type="EMBL" id="CAF4079784.1"/>
    </source>
</evidence>
<dbReference type="OrthoDB" id="6120917at2759"/>
<feature type="domain" description="Reverse transcriptase/retrotransposon-derived protein RNase H-like" evidence="2">
    <location>
        <begin position="8"/>
        <end position="84"/>
    </location>
</feature>
<sequence>MWGDLNQTTEPLFLHYPNPTVPFILSADASVIGISGILRQTTQHGTRICYYKPRTLSAAEKRYDPMEREALAIYWSIKQLREYIGYFALGNALGPDNARYFAFFKLLSWAKRPT</sequence>
<name>A0A815C6B3_9BILA</name>
<dbReference type="SUPFAM" id="SSF56672">
    <property type="entry name" value="DNA/RNA polymerases"/>
    <property type="match status" value="1"/>
</dbReference>
<gene>
    <name evidence="3" type="ORF">GPM918_LOCUS27639</name>
    <name evidence="4" type="ORF">SRO942_LOCUS27999</name>
</gene>
<dbReference type="EMBL" id="CAJNOQ010011689">
    <property type="protein sequence ID" value="CAF1282848.1"/>
    <property type="molecule type" value="Genomic_DNA"/>
</dbReference>
<evidence type="ECO:0000256" key="1">
    <source>
        <dbReference type="SAM" id="Phobius"/>
    </source>
</evidence>
<organism evidence="3 5">
    <name type="scientific">Didymodactylos carnosus</name>
    <dbReference type="NCBI Taxonomy" id="1234261"/>
    <lineage>
        <taxon>Eukaryota</taxon>
        <taxon>Metazoa</taxon>
        <taxon>Spiralia</taxon>
        <taxon>Gnathifera</taxon>
        <taxon>Rotifera</taxon>
        <taxon>Eurotatoria</taxon>
        <taxon>Bdelloidea</taxon>
        <taxon>Philodinida</taxon>
        <taxon>Philodinidae</taxon>
        <taxon>Didymodactylos</taxon>
    </lineage>
</organism>
<evidence type="ECO:0000259" key="2">
    <source>
        <dbReference type="Pfam" id="PF17919"/>
    </source>
</evidence>
<keyword evidence="1" id="KW-1133">Transmembrane helix</keyword>
<dbReference type="EMBL" id="CAJOBC010028733">
    <property type="protein sequence ID" value="CAF4079784.1"/>
    <property type="molecule type" value="Genomic_DNA"/>
</dbReference>
<keyword evidence="1" id="KW-0812">Transmembrane</keyword>
<dbReference type="PANTHER" id="PTHR34072:SF23">
    <property type="entry name" value="REVERSE TRANSCRIPTASE_RETROTRANSPOSON-DERIVED PROTEIN RNASE H-LIKE DOMAIN-CONTAINING PROTEIN"/>
    <property type="match status" value="1"/>
</dbReference>
<accession>A0A815C6B3</accession>
<keyword evidence="5" id="KW-1185">Reference proteome</keyword>
<dbReference type="AlphaFoldDB" id="A0A815C6B3"/>
<evidence type="ECO:0000313" key="3">
    <source>
        <dbReference type="EMBL" id="CAF1282848.1"/>
    </source>
</evidence>
<dbReference type="InterPro" id="IPR041577">
    <property type="entry name" value="RT_RNaseH_2"/>
</dbReference>
<dbReference type="PANTHER" id="PTHR34072">
    <property type="entry name" value="ENZYMATIC POLYPROTEIN-RELATED"/>
    <property type="match status" value="1"/>
</dbReference>
<keyword evidence="1" id="KW-0472">Membrane</keyword>
<dbReference type="InterPro" id="IPR043502">
    <property type="entry name" value="DNA/RNA_pol_sf"/>
</dbReference>
<dbReference type="Proteomes" id="UP000681722">
    <property type="component" value="Unassembled WGS sequence"/>
</dbReference>
<proteinExistence type="predicted"/>
<feature type="transmembrane region" description="Helical" evidence="1">
    <location>
        <begin position="20"/>
        <end position="38"/>
    </location>
</feature>
<dbReference type="Pfam" id="PF17919">
    <property type="entry name" value="RT_RNaseH_2"/>
    <property type="match status" value="1"/>
</dbReference>
<evidence type="ECO:0000313" key="5">
    <source>
        <dbReference type="Proteomes" id="UP000663829"/>
    </source>
</evidence>
<comment type="caution">
    <text evidence="3">The sequence shown here is derived from an EMBL/GenBank/DDBJ whole genome shotgun (WGS) entry which is preliminary data.</text>
</comment>
<protein>
    <recommendedName>
        <fullName evidence="2">Reverse transcriptase/retrotransposon-derived protein RNase H-like domain-containing protein</fullName>
    </recommendedName>
</protein>